<evidence type="ECO:0000256" key="3">
    <source>
        <dbReference type="ARBA" id="ARBA00023163"/>
    </source>
</evidence>
<dbReference type="PROSITE" id="PS50977">
    <property type="entry name" value="HTH_TETR_2"/>
    <property type="match status" value="1"/>
</dbReference>
<dbReference type="GO" id="GO:0000976">
    <property type="term" value="F:transcription cis-regulatory region binding"/>
    <property type="evidence" value="ECO:0007669"/>
    <property type="project" value="TreeGrafter"/>
</dbReference>
<feature type="DNA-binding region" description="H-T-H motif" evidence="4">
    <location>
        <begin position="40"/>
        <end position="59"/>
    </location>
</feature>
<dbReference type="GO" id="GO:0003700">
    <property type="term" value="F:DNA-binding transcription factor activity"/>
    <property type="evidence" value="ECO:0007669"/>
    <property type="project" value="TreeGrafter"/>
</dbReference>
<protein>
    <submittedName>
        <fullName evidence="6">AcrR family transcriptional regulator</fullName>
    </submittedName>
</protein>
<sequence length="209" mass="22692">MTESEIPTMGLRERKKMQTRRTIRGAALDLAIELGLENLTVEAIADAANISPRTFFNYFAHKEDALVTDAAAAAVALRPHIVARPPHESPLHAVRAVITEYDPFSLVNADRKRALARQKLVQENPRLLARQLGAYAILEAEFAQAVAERLDVDPEADLRPALVASVAAAAMRVAVTRWTADDSVQLTELLVACFDELEGGLLVAGTDTG</sequence>
<dbReference type="InterPro" id="IPR041347">
    <property type="entry name" value="MftR_C"/>
</dbReference>
<keyword evidence="7" id="KW-1185">Reference proteome</keyword>
<dbReference type="PANTHER" id="PTHR30055">
    <property type="entry name" value="HTH-TYPE TRANSCRIPTIONAL REGULATOR RUTR"/>
    <property type="match status" value="1"/>
</dbReference>
<name>A0A7W5XJS5_9MICC</name>
<organism evidence="6 7">
    <name type="scientific">Garicola koreensis</name>
    <dbReference type="NCBI Taxonomy" id="1262554"/>
    <lineage>
        <taxon>Bacteria</taxon>
        <taxon>Bacillati</taxon>
        <taxon>Actinomycetota</taxon>
        <taxon>Actinomycetes</taxon>
        <taxon>Micrococcales</taxon>
        <taxon>Micrococcaceae</taxon>
        <taxon>Garicola</taxon>
    </lineage>
</organism>
<dbReference type="InterPro" id="IPR001647">
    <property type="entry name" value="HTH_TetR"/>
</dbReference>
<evidence type="ECO:0000313" key="6">
    <source>
        <dbReference type="EMBL" id="MBB3666692.1"/>
    </source>
</evidence>
<dbReference type="Gene3D" id="1.10.357.10">
    <property type="entry name" value="Tetracycline Repressor, domain 2"/>
    <property type="match status" value="1"/>
</dbReference>
<dbReference type="InterPro" id="IPR009057">
    <property type="entry name" value="Homeodomain-like_sf"/>
</dbReference>
<evidence type="ECO:0000313" key="7">
    <source>
        <dbReference type="Proteomes" id="UP000547528"/>
    </source>
</evidence>
<dbReference type="RefSeq" id="WP_343064256.1">
    <property type="nucleotide sequence ID" value="NZ_BAABKR010000005.1"/>
</dbReference>
<keyword evidence="1" id="KW-0805">Transcription regulation</keyword>
<accession>A0A7W5XJS5</accession>
<evidence type="ECO:0000256" key="2">
    <source>
        <dbReference type="ARBA" id="ARBA00023125"/>
    </source>
</evidence>
<keyword evidence="2 4" id="KW-0238">DNA-binding</keyword>
<dbReference type="Pfam" id="PF17754">
    <property type="entry name" value="TetR_C_14"/>
    <property type="match status" value="1"/>
</dbReference>
<evidence type="ECO:0000256" key="1">
    <source>
        <dbReference type="ARBA" id="ARBA00023015"/>
    </source>
</evidence>
<keyword evidence="3" id="KW-0804">Transcription</keyword>
<dbReference type="SUPFAM" id="SSF46689">
    <property type="entry name" value="Homeodomain-like"/>
    <property type="match status" value="1"/>
</dbReference>
<dbReference type="PANTHER" id="PTHR30055:SF238">
    <property type="entry name" value="MYCOFACTOCIN BIOSYNTHESIS TRANSCRIPTIONAL REGULATOR MFTR-RELATED"/>
    <property type="match status" value="1"/>
</dbReference>
<evidence type="ECO:0000259" key="5">
    <source>
        <dbReference type="PROSITE" id="PS50977"/>
    </source>
</evidence>
<evidence type="ECO:0000256" key="4">
    <source>
        <dbReference type="PROSITE-ProRule" id="PRU00335"/>
    </source>
</evidence>
<gene>
    <name evidence="6" type="ORF">FHX47_000285</name>
</gene>
<dbReference type="EMBL" id="JACIBT010000001">
    <property type="protein sequence ID" value="MBB3666692.1"/>
    <property type="molecule type" value="Genomic_DNA"/>
</dbReference>
<dbReference type="Gene3D" id="1.10.10.60">
    <property type="entry name" value="Homeodomain-like"/>
    <property type="match status" value="1"/>
</dbReference>
<dbReference type="AlphaFoldDB" id="A0A7W5XJS5"/>
<feature type="domain" description="HTH tetR-type" evidence="5">
    <location>
        <begin position="17"/>
        <end position="77"/>
    </location>
</feature>
<dbReference type="InterPro" id="IPR050109">
    <property type="entry name" value="HTH-type_TetR-like_transc_reg"/>
</dbReference>
<reference evidence="6 7" key="1">
    <citation type="submission" date="2020-08" db="EMBL/GenBank/DDBJ databases">
        <title>Sequencing the genomes of 1000 actinobacteria strains.</title>
        <authorList>
            <person name="Klenk H.-P."/>
        </authorList>
    </citation>
    <scope>NUCLEOTIDE SEQUENCE [LARGE SCALE GENOMIC DNA]</scope>
    <source>
        <strain evidence="6 7">DSM 28238</strain>
    </source>
</reference>
<comment type="caution">
    <text evidence="6">The sequence shown here is derived from an EMBL/GenBank/DDBJ whole genome shotgun (WGS) entry which is preliminary data.</text>
</comment>
<proteinExistence type="predicted"/>
<dbReference type="Proteomes" id="UP000547528">
    <property type="component" value="Unassembled WGS sequence"/>
</dbReference>
<dbReference type="Pfam" id="PF00440">
    <property type="entry name" value="TetR_N"/>
    <property type="match status" value="1"/>
</dbReference>